<keyword evidence="3" id="KW-1185">Reference proteome</keyword>
<dbReference type="EMBL" id="VIEB01000516">
    <property type="protein sequence ID" value="TQD88092.1"/>
    <property type="molecule type" value="Genomic_DNA"/>
</dbReference>
<comment type="caution">
    <text evidence="2">The sequence shown here is derived from an EMBL/GenBank/DDBJ whole genome shotgun (WGS) entry which is preliminary data.</text>
</comment>
<dbReference type="AlphaFoldDB" id="A0A540LNN0"/>
<gene>
    <name evidence="1" type="ORF">C1H46_026389</name>
    <name evidence="2" type="ORF">C1H46_026391</name>
</gene>
<reference evidence="2 3" key="1">
    <citation type="journal article" date="2019" name="G3 (Bethesda)">
        <title>Sequencing of a Wild Apple (Malus baccata) Genome Unravels the Differences Between Cultivated and Wild Apple Species Regarding Disease Resistance and Cold Tolerance.</title>
        <authorList>
            <person name="Chen X."/>
        </authorList>
    </citation>
    <scope>NUCLEOTIDE SEQUENCE [LARGE SCALE GENOMIC DNA]</scope>
    <source>
        <strain evidence="3">cv. Shandingzi</strain>
        <tissue evidence="2">Leaves</tissue>
    </source>
</reference>
<dbReference type="EMBL" id="VIEB01000516">
    <property type="protein sequence ID" value="TQD88094.1"/>
    <property type="molecule type" value="Genomic_DNA"/>
</dbReference>
<evidence type="ECO:0000313" key="3">
    <source>
        <dbReference type="Proteomes" id="UP000315295"/>
    </source>
</evidence>
<protein>
    <submittedName>
        <fullName evidence="2">Uncharacterized protein</fullName>
    </submittedName>
</protein>
<proteinExistence type="predicted"/>
<organism evidence="2 3">
    <name type="scientific">Malus baccata</name>
    <name type="common">Siberian crab apple</name>
    <name type="synonym">Pyrus baccata</name>
    <dbReference type="NCBI Taxonomy" id="106549"/>
    <lineage>
        <taxon>Eukaryota</taxon>
        <taxon>Viridiplantae</taxon>
        <taxon>Streptophyta</taxon>
        <taxon>Embryophyta</taxon>
        <taxon>Tracheophyta</taxon>
        <taxon>Spermatophyta</taxon>
        <taxon>Magnoliopsida</taxon>
        <taxon>eudicotyledons</taxon>
        <taxon>Gunneridae</taxon>
        <taxon>Pentapetalae</taxon>
        <taxon>rosids</taxon>
        <taxon>fabids</taxon>
        <taxon>Rosales</taxon>
        <taxon>Rosaceae</taxon>
        <taxon>Amygdaloideae</taxon>
        <taxon>Maleae</taxon>
        <taxon>Malus</taxon>
    </lineage>
</organism>
<dbReference type="Proteomes" id="UP000315295">
    <property type="component" value="Unassembled WGS sequence"/>
</dbReference>
<sequence>MGSDLGGTGFIFEFFELRVWLEGLNQATATSRFYRDVSARLLCSTSIRFLKAAESYVHSNALVEVPIRSTIAHSFVWVSSGS</sequence>
<accession>A0A540LNN0</accession>
<evidence type="ECO:0000313" key="1">
    <source>
        <dbReference type="EMBL" id="TQD88092.1"/>
    </source>
</evidence>
<name>A0A540LNN0_MALBA</name>
<evidence type="ECO:0000313" key="2">
    <source>
        <dbReference type="EMBL" id="TQD88094.1"/>
    </source>
</evidence>